<name>A0A9E6RBB1_9HYPH</name>
<sequence length="78" mass="8692">MQELFIRVQLLERVVANLPGASGVDLSAIRVELKKMGAVLADVTKDSHERLVSKVVGDMTGLLREDETNDRDDDDYFS</sequence>
<evidence type="ECO:0000313" key="2">
    <source>
        <dbReference type="Proteomes" id="UP000825701"/>
    </source>
</evidence>
<dbReference type="KEGG" id="cmet:K6K41_09530"/>
<organism evidence="1 2">
    <name type="scientific">Chenggangzhangella methanolivorans</name>
    <dbReference type="NCBI Taxonomy" id="1437009"/>
    <lineage>
        <taxon>Bacteria</taxon>
        <taxon>Pseudomonadati</taxon>
        <taxon>Pseudomonadota</taxon>
        <taxon>Alphaproteobacteria</taxon>
        <taxon>Hyphomicrobiales</taxon>
        <taxon>Methylopilaceae</taxon>
        <taxon>Chenggangzhangella</taxon>
    </lineage>
</organism>
<gene>
    <name evidence="1" type="ORF">K6K41_09530</name>
</gene>
<dbReference type="AlphaFoldDB" id="A0A9E6RBB1"/>
<protein>
    <submittedName>
        <fullName evidence="1">Uncharacterized protein</fullName>
    </submittedName>
</protein>
<dbReference type="RefSeq" id="WP_261404908.1">
    <property type="nucleotide sequence ID" value="NZ_CP081869.1"/>
</dbReference>
<accession>A0A9E6RBB1</accession>
<reference evidence="1" key="1">
    <citation type="submission" date="2021-08" db="EMBL/GenBank/DDBJ databases">
        <authorList>
            <person name="Zhang H."/>
            <person name="Xu M."/>
            <person name="Yu Z."/>
            <person name="Yang L."/>
            <person name="Cai Y."/>
        </authorList>
    </citation>
    <scope>NUCLEOTIDE SEQUENCE</scope>
    <source>
        <strain evidence="1">CHL1</strain>
    </source>
</reference>
<dbReference type="EMBL" id="CP081869">
    <property type="protein sequence ID" value="QZO01613.1"/>
    <property type="molecule type" value="Genomic_DNA"/>
</dbReference>
<evidence type="ECO:0000313" key="1">
    <source>
        <dbReference type="EMBL" id="QZO01613.1"/>
    </source>
</evidence>
<dbReference type="Proteomes" id="UP000825701">
    <property type="component" value="Chromosome"/>
</dbReference>
<proteinExistence type="predicted"/>
<keyword evidence="2" id="KW-1185">Reference proteome</keyword>